<name>A0A1Z2SCC9_VIBGA</name>
<sequence length="65" mass="7064">MCNTQHIAHIPGEQKTKTIVELLDAKNNNLDAIVQCGTNISFINIANNLEPHVGIPLLSINAVVF</sequence>
<dbReference type="Gene3D" id="3.40.50.1860">
    <property type="match status" value="1"/>
</dbReference>
<dbReference type="KEGG" id="vga:BSQ33_03210"/>
<organism evidence="1 2">
    <name type="scientific">Vibrio gazogenes</name>
    <dbReference type="NCBI Taxonomy" id="687"/>
    <lineage>
        <taxon>Bacteria</taxon>
        <taxon>Pseudomonadati</taxon>
        <taxon>Pseudomonadota</taxon>
        <taxon>Gammaproteobacteria</taxon>
        <taxon>Vibrionales</taxon>
        <taxon>Vibrionaceae</taxon>
        <taxon>Vibrio</taxon>
    </lineage>
</organism>
<gene>
    <name evidence="1" type="ORF">BSQ33_03210</name>
</gene>
<evidence type="ECO:0000313" key="1">
    <source>
        <dbReference type="EMBL" id="ASA54832.1"/>
    </source>
</evidence>
<dbReference type="Proteomes" id="UP000196708">
    <property type="component" value="Chromosome 1"/>
</dbReference>
<evidence type="ECO:0000313" key="2">
    <source>
        <dbReference type="Proteomes" id="UP000196708"/>
    </source>
</evidence>
<dbReference type="InterPro" id="IPR001920">
    <property type="entry name" value="Asp/Glu_race"/>
</dbReference>
<dbReference type="EMBL" id="CP018835">
    <property type="protein sequence ID" value="ASA54832.1"/>
    <property type="molecule type" value="Genomic_DNA"/>
</dbReference>
<protein>
    <submittedName>
        <fullName evidence="1">Uncharacterized protein</fullName>
    </submittedName>
</protein>
<dbReference type="AlphaFoldDB" id="A0A1Z2SCC9"/>
<proteinExistence type="predicted"/>
<reference evidence="1 2" key="1">
    <citation type="submission" date="2016-12" db="EMBL/GenBank/DDBJ databases">
        <authorList>
            <person name="Song W.-J."/>
            <person name="Kurnit D.M."/>
        </authorList>
    </citation>
    <scope>NUCLEOTIDE SEQUENCE [LARGE SCALE GENOMIC DNA]</scope>
    <source>
        <strain evidence="1 2">ATCC 43942</strain>
    </source>
</reference>
<dbReference type="GO" id="GO:0016855">
    <property type="term" value="F:racemase and epimerase activity, acting on amino acids and derivatives"/>
    <property type="evidence" value="ECO:0007669"/>
    <property type="project" value="InterPro"/>
</dbReference>
<accession>A0A1Z2SCC9</accession>